<evidence type="ECO:0000313" key="9">
    <source>
        <dbReference type="EMBL" id="WXL28737.1"/>
    </source>
</evidence>
<evidence type="ECO:0000256" key="4">
    <source>
        <dbReference type="ARBA" id="ARBA00022692"/>
    </source>
</evidence>
<dbReference type="PROSITE" id="PS50928">
    <property type="entry name" value="ABC_TM1"/>
    <property type="match status" value="1"/>
</dbReference>
<dbReference type="Pfam" id="PF00528">
    <property type="entry name" value="BPD_transp_1"/>
    <property type="match status" value="1"/>
</dbReference>
<dbReference type="PANTHER" id="PTHR30193">
    <property type="entry name" value="ABC TRANSPORTER PERMEASE PROTEIN"/>
    <property type="match status" value="1"/>
</dbReference>
<dbReference type="Proteomes" id="UP001460679">
    <property type="component" value="Chromosome"/>
</dbReference>
<feature type="transmembrane region" description="Helical" evidence="7">
    <location>
        <begin position="96"/>
        <end position="121"/>
    </location>
</feature>
<comment type="subcellular location">
    <subcellularLocation>
        <location evidence="1 7">Cell membrane</location>
        <topology evidence="1 7">Multi-pass membrane protein</topology>
    </subcellularLocation>
</comment>
<sequence length="343" mass="38493">MTNFFKNLFLKKFRIKKSIQGLSILNRNEKFYKPLLLILPSLLTILLFTLIPFIITISNAFTKQVGFHAWETVPSLQNFPDIFSNPWFLVGIRNSIVYSLTSLPISLCISIIISSAIAHVIRKWARGFWQTIFFLPYVTSAIAVSVTFFYIFDTNAGIVNSIFGVKIPWLTSGSDSSWYPFVAILVNGVWGNLAFQILILTSAMLSVSPMLYKSASIDGSYKFKQFFAITLPSIRKTISFLITIGIIGGIKTFPLALFNNQPVEAFSNGGSTIMLYIYYMVQSAQFYKAGAASLVLFVLGVIISFGLRKVVSISYDLSTKLGVRRVTNKIKNQTSFSKKIFKI</sequence>
<evidence type="ECO:0000313" key="10">
    <source>
        <dbReference type="Proteomes" id="UP001460679"/>
    </source>
</evidence>
<dbReference type="CDD" id="cd06261">
    <property type="entry name" value="TM_PBP2"/>
    <property type="match status" value="1"/>
</dbReference>
<evidence type="ECO:0000256" key="1">
    <source>
        <dbReference type="ARBA" id="ARBA00004651"/>
    </source>
</evidence>
<feature type="transmembrane region" description="Helical" evidence="7">
    <location>
        <begin position="35"/>
        <end position="55"/>
    </location>
</feature>
<keyword evidence="2 7" id="KW-0813">Transport</keyword>
<feature type="transmembrane region" description="Helical" evidence="7">
    <location>
        <begin position="286"/>
        <end position="307"/>
    </location>
</feature>
<dbReference type="RefSeq" id="WP_205498670.1">
    <property type="nucleotide sequence ID" value="NZ_CP148066.1"/>
</dbReference>
<evidence type="ECO:0000259" key="8">
    <source>
        <dbReference type="PROSITE" id="PS50928"/>
    </source>
</evidence>
<dbReference type="InterPro" id="IPR000515">
    <property type="entry name" value="MetI-like"/>
</dbReference>
<dbReference type="Gene3D" id="1.10.3720.10">
    <property type="entry name" value="MetI-like"/>
    <property type="match status" value="1"/>
</dbReference>
<evidence type="ECO:0000256" key="5">
    <source>
        <dbReference type="ARBA" id="ARBA00022989"/>
    </source>
</evidence>
<gene>
    <name evidence="9" type="ORF">WG616_02830</name>
</gene>
<proteinExistence type="inferred from homology"/>
<organism evidence="9 10">
    <name type="scientific">[Mycoplasma] gypis</name>
    <dbReference type="NCBI Taxonomy" id="92404"/>
    <lineage>
        <taxon>Bacteria</taxon>
        <taxon>Bacillati</taxon>
        <taxon>Mycoplasmatota</taxon>
        <taxon>Mycoplasmoidales</taxon>
        <taxon>Metamycoplasmataceae</taxon>
        <taxon>Metamycoplasma</taxon>
    </lineage>
</organism>
<dbReference type="EMBL" id="CP148066">
    <property type="protein sequence ID" value="WXL28737.1"/>
    <property type="molecule type" value="Genomic_DNA"/>
</dbReference>
<dbReference type="PANTHER" id="PTHR30193:SF37">
    <property type="entry name" value="INNER MEMBRANE ABC TRANSPORTER PERMEASE PROTEIN YCJO"/>
    <property type="match status" value="1"/>
</dbReference>
<comment type="similarity">
    <text evidence="7">Belongs to the binding-protein-dependent transport system permease family.</text>
</comment>
<accession>A0ABZ2RR89</accession>
<keyword evidence="10" id="KW-1185">Reference proteome</keyword>
<dbReference type="InterPro" id="IPR035906">
    <property type="entry name" value="MetI-like_sf"/>
</dbReference>
<evidence type="ECO:0000256" key="6">
    <source>
        <dbReference type="ARBA" id="ARBA00023136"/>
    </source>
</evidence>
<keyword evidence="6 7" id="KW-0472">Membrane</keyword>
<dbReference type="SUPFAM" id="SSF161098">
    <property type="entry name" value="MetI-like"/>
    <property type="match status" value="1"/>
</dbReference>
<protein>
    <submittedName>
        <fullName evidence="9">Sugar ABC transporter permease</fullName>
    </submittedName>
</protein>
<keyword evidence="4 7" id="KW-0812">Transmembrane</keyword>
<feature type="transmembrane region" description="Helical" evidence="7">
    <location>
        <begin position="226"/>
        <end position="250"/>
    </location>
</feature>
<evidence type="ECO:0000256" key="3">
    <source>
        <dbReference type="ARBA" id="ARBA00022475"/>
    </source>
</evidence>
<evidence type="ECO:0000256" key="7">
    <source>
        <dbReference type="RuleBase" id="RU363032"/>
    </source>
</evidence>
<feature type="transmembrane region" description="Helical" evidence="7">
    <location>
        <begin position="178"/>
        <end position="205"/>
    </location>
</feature>
<keyword evidence="5 7" id="KW-1133">Transmembrane helix</keyword>
<evidence type="ECO:0000256" key="2">
    <source>
        <dbReference type="ARBA" id="ARBA00022448"/>
    </source>
</evidence>
<reference evidence="9" key="1">
    <citation type="submission" date="2024-03" db="EMBL/GenBank/DDBJ databases">
        <title>Complete genome sequence of Mycoplasma gypis type strain B1/T1.</title>
        <authorList>
            <person name="Spergser J."/>
        </authorList>
    </citation>
    <scope>NUCLEOTIDE SEQUENCE [LARGE SCALE GENOMIC DNA]</scope>
    <source>
        <strain evidence="9">B1/T1</strain>
    </source>
</reference>
<dbReference type="InterPro" id="IPR051393">
    <property type="entry name" value="ABC_transporter_permease"/>
</dbReference>
<name>A0ABZ2RR89_9BACT</name>
<keyword evidence="3" id="KW-1003">Cell membrane</keyword>
<feature type="transmembrane region" description="Helical" evidence="7">
    <location>
        <begin position="133"/>
        <end position="152"/>
    </location>
</feature>
<feature type="domain" description="ABC transmembrane type-1" evidence="8">
    <location>
        <begin position="92"/>
        <end position="307"/>
    </location>
</feature>